<comment type="caution">
    <text evidence="3">The sequence shown here is derived from an EMBL/GenBank/DDBJ whole genome shotgun (WGS) entry which is preliminary data.</text>
</comment>
<keyword evidence="1" id="KW-0472">Membrane</keyword>
<evidence type="ECO:0000313" key="2">
    <source>
        <dbReference type="EMBL" id="MDI5967471.1"/>
    </source>
</evidence>
<sequence length="64" mass="6659">MVRGIVGLVLCAVGGLWIGQGTGAIQGSMMSGRGQYAVLGAVVVVAGLALLAWSWRTRKRDRTS</sequence>
<evidence type="ECO:0000313" key="4">
    <source>
        <dbReference type="Proteomes" id="UP001156398"/>
    </source>
</evidence>
<dbReference type="AlphaFoldDB" id="A0AA90H3Q7"/>
<dbReference type="EMBL" id="JAAGKO020000092">
    <property type="protein sequence ID" value="MDI5967471.1"/>
    <property type="molecule type" value="Genomic_DNA"/>
</dbReference>
<gene>
    <name evidence="2" type="ORF">POF43_032915</name>
    <name evidence="3" type="ORF">POF50_002650</name>
</gene>
<dbReference type="RefSeq" id="WP_271316865.1">
    <property type="nucleotide sequence ID" value="NZ_JAAGKO020000092.1"/>
</dbReference>
<keyword evidence="4" id="KW-1185">Reference proteome</keyword>
<keyword evidence="1" id="KW-1133">Transmembrane helix</keyword>
<evidence type="ECO:0000313" key="3">
    <source>
        <dbReference type="EMBL" id="MDI5968255.1"/>
    </source>
</evidence>
<protein>
    <submittedName>
        <fullName evidence="3">Uncharacterized protein</fullName>
    </submittedName>
</protein>
<organism evidence="3">
    <name type="scientific">Streptantibioticus silvisoli</name>
    <dbReference type="NCBI Taxonomy" id="2705255"/>
    <lineage>
        <taxon>Bacteria</taxon>
        <taxon>Bacillati</taxon>
        <taxon>Actinomycetota</taxon>
        <taxon>Actinomycetes</taxon>
        <taxon>Kitasatosporales</taxon>
        <taxon>Streptomycetaceae</taxon>
        <taxon>Streptantibioticus</taxon>
    </lineage>
</organism>
<dbReference type="EMBL" id="JABXJJ020000002">
    <property type="protein sequence ID" value="MDI5968255.1"/>
    <property type="molecule type" value="Genomic_DNA"/>
</dbReference>
<keyword evidence="1" id="KW-0812">Transmembrane</keyword>
<evidence type="ECO:0000256" key="1">
    <source>
        <dbReference type="SAM" id="Phobius"/>
    </source>
</evidence>
<name>A0AA90H3Q7_9ACTN</name>
<reference evidence="3 4" key="1">
    <citation type="submission" date="2023-05" db="EMBL/GenBank/DDBJ databases">
        <title>Streptantibioticus silvisoli sp. nov., acidotolerant actinomycetes 1 from pine litter.</title>
        <authorList>
            <person name="Swiecimska M."/>
            <person name="Golinska P."/>
            <person name="Sangal V."/>
            <person name="Wachnowicz B."/>
            <person name="Goodfellow M."/>
        </authorList>
    </citation>
    <scope>NUCLEOTIDE SEQUENCE</scope>
    <source>
        <strain evidence="3">SL13</strain>
        <strain evidence="2 4">SL54</strain>
    </source>
</reference>
<accession>A0AA90H3Q7</accession>
<proteinExistence type="predicted"/>
<feature type="transmembrane region" description="Helical" evidence="1">
    <location>
        <begin position="37"/>
        <end position="55"/>
    </location>
</feature>
<dbReference type="Proteomes" id="UP001156398">
    <property type="component" value="Unassembled WGS sequence"/>
</dbReference>